<evidence type="ECO:0000256" key="1">
    <source>
        <dbReference type="SAM" id="MobiDB-lite"/>
    </source>
</evidence>
<comment type="caution">
    <text evidence="2">The sequence shown here is derived from an EMBL/GenBank/DDBJ whole genome shotgun (WGS) entry which is preliminary data.</text>
</comment>
<feature type="region of interest" description="Disordered" evidence="1">
    <location>
        <begin position="130"/>
        <end position="187"/>
    </location>
</feature>
<dbReference type="EMBL" id="BONX01000041">
    <property type="protein sequence ID" value="GIG99173.1"/>
    <property type="molecule type" value="Genomic_DNA"/>
</dbReference>
<reference evidence="2 3" key="1">
    <citation type="submission" date="2021-01" db="EMBL/GenBank/DDBJ databases">
        <title>Whole genome shotgun sequence of Plantactinospora mayteni NBRC 109088.</title>
        <authorList>
            <person name="Komaki H."/>
            <person name="Tamura T."/>
        </authorList>
    </citation>
    <scope>NUCLEOTIDE SEQUENCE [LARGE SCALE GENOMIC DNA]</scope>
    <source>
        <strain evidence="2 3">NBRC 109088</strain>
    </source>
</reference>
<proteinExistence type="predicted"/>
<evidence type="ECO:0000313" key="2">
    <source>
        <dbReference type="EMBL" id="GIG99173.1"/>
    </source>
</evidence>
<organism evidence="2 3">
    <name type="scientific">Plantactinospora mayteni</name>
    <dbReference type="NCBI Taxonomy" id="566021"/>
    <lineage>
        <taxon>Bacteria</taxon>
        <taxon>Bacillati</taxon>
        <taxon>Actinomycetota</taxon>
        <taxon>Actinomycetes</taxon>
        <taxon>Micromonosporales</taxon>
        <taxon>Micromonosporaceae</taxon>
        <taxon>Plantactinospora</taxon>
    </lineage>
</organism>
<keyword evidence="3" id="KW-1185">Reference proteome</keyword>
<gene>
    <name evidence="2" type="ORF">Pma05_57460</name>
</gene>
<name>A0ABQ4EWX9_9ACTN</name>
<evidence type="ECO:0000313" key="3">
    <source>
        <dbReference type="Proteomes" id="UP000621500"/>
    </source>
</evidence>
<protein>
    <submittedName>
        <fullName evidence="2">Uncharacterized protein</fullName>
    </submittedName>
</protein>
<dbReference type="Proteomes" id="UP000621500">
    <property type="component" value="Unassembled WGS sequence"/>
</dbReference>
<accession>A0ABQ4EWX9</accession>
<sequence>MDQAEEGARIGAALTGWLGRLTFTDQTSDEVTVLLIDSVAAWAMAQGWRVYRRATSVMPLPPPYEHRHSIVDVGCARPDGAPVVIEVDHSDRQRSVDKLRLEAAAGRIAVWLRWGDRRFEPPPAPIAMVPFRVTSRPSPDGAGRRYSRLPSTDRPAPAHLAGDVELGEQVDLFPTPGPVGQADPAHS</sequence>
<dbReference type="RefSeq" id="WP_203860570.1">
    <property type="nucleotide sequence ID" value="NZ_BAAAZQ010000009.1"/>
</dbReference>